<gene>
    <name evidence="1" type="ORF">DCAR_0729618</name>
</gene>
<dbReference type="EMBL" id="CP093349">
    <property type="protein sequence ID" value="WOH10156.1"/>
    <property type="molecule type" value="Genomic_DNA"/>
</dbReference>
<dbReference type="AlphaFoldDB" id="A0AAF0XPE5"/>
<dbReference type="Proteomes" id="UP000077755">
    <property type="component" value="Chromosome 7"/>
</dbReference>
<accession>A0AAF0XPE5</accession>
<keyword evidence="2" id="KW-1185">Reference proteome</keyword>
<evidence type="ECO:0000313" key="2">
    <source>
        <dbReference type="Proteomes" id="UP000077755"/>
    </source>
</evidence>
<organism evidence="1 2">
    <name type="scientific">Daucus carota subsp. sativus</name>
    <name type="common">Carrot</name>
    <dbReference type="NCBI Taxonomy" id="79200"/>
    <lineage>
        <taxon>Eukaryota</taxon>
        <taxon>Viridiplantae</taxon>
        <taxon>Streptophyta</taxon>
        <taxon>Embryophyta</taxon>
        <taxon>Tracheophyta</taxon>
        <taxon>Spermatophyta</taxon>
        <taxon>Magnoliopsida</taxon>
        <taxon>eudicotyledons</taxon>
        <taxon>Gunneridae</taxon>
        <taxon>Pentapetalae</taxon>
        <taxon>asterids</taxon>
        <taxon>campanulids</taxon>
        <taxon>Apiales</taxon>
        <taxon>Apiaceae</taxon>
        <taxon>Apioideae</taxon>
        <taxon>Scandiceae</taxon>
        <taxon>Daucinae</taxon>
        <taxon>Daucus</taxon>
        <taxon>Daucus sect. Daucus</taxon>
    </lineage>
</organism>
<reference evidence="1" key="2">
    <citation type="submission" date="2022-03" db="EMBL/GenBank/DDBJ databases">
        <title>Draft title - Genomic analysis of global carrot germplasm unveils the trajectory of domestication and the origin of high carotenoid orange carrot.</title>
        <authorList>
            <person name="Iorizzo M."/>
            <person name="Ellison S."/>
            <person name="Senalik D."/>
            <person name="Macko-Podgorni A."/>
            <person name="Grzebelus D."/>
            <person name="Bostan H."/>
            <person name="Rolling W."/>
            <person name="Curaba J."/>
            <person name="Simon P."/>
        </authorList>
    </citation>
    <scope>NUCLEOTIDE SEQUENCE</scope>
    <source>
        <tissue evidence="1">Leaf</tissue>
    </source>
</reference>
<reference evidence="1" key="1">
    <citation type="journal article" date="2016" name="Nat. Genet.">
        <title>A high-quality carrot genome assembly provides new insights into carotenoid accumulation and asterid genome evolution.</title>
        <authorList>
            <person name="Iorizzo M."/>
            <person name="Ellison S."/>
            <person name="Senalik D."/>
            <person name="Zeng P."/>
            <person name="Satapoomin P."/>
            <person name="Huang J."/>
            <person name="Bowman M."/>
            <person name="Iovene M."/>
            <person name="Sanseverino W."/>
            <person name="Cavagnaro P."/>
            <person name="Yildiz M."/>
            <person name="Macko-Podgorni A."/>
            <person name="Moranska E."/>
            <person name="Grzebelus E."/>
            <person name="Grzebelus D."/>
            <person name="Ashrafi H."/>
            <person name="Zheng Z."/>
            <person name="Cheng S."/>
            <person name="Spooner D."/>
            <person name="Van Deynze A."/>
            <person name="Simon P."/>
        </authorList>
    </citation>
    <scope>NUCLEOTIDE SEQUENCE</scope>
    <source>
        <tissue evidence="1">Leaf</tissue>
    </source>
</reference>
<sequence>MAPHTCRTFGAPHLHVYNPTPSPHSLSHYLYSSPPLPSTHLSQTKSLSISLSLD</sequence>
<proteinExistence type="predicted"/>
<name>A0AAF0XPE5_DAUCS</name>
<evidence type="ECO:0000313" key="1">
    <source>
        <dbReference type="EMBL" id="WOH10156.1"/>
    </source>
</evidence>
<protein>
    <submittedName>
        <fullName evidence="1">Uncharacterized protein</fullName>
    </submittedName>
</protein>